<dbReference type="Proteomes" id="UP001341840">
    <property type="component" value="Unassembled WGS sequence"/>
</dbReference>
<dbReference type="EMBL" id="JASCZI010061295">
    <property type="protein sequence ID" value="MED6138309.1"/>
    <property type="molecule type" value="Genomic_DNA"/>
</dbReference>
<accession>A0ABU6SPD7</accession>
<evidence type="ECO:0000313" key="3">
    <source>
        <dbReference type="Proteomes" id="UP001341840"/>
    </source>
</evidence>
<keyword evidence="3" id="KW-1185">Reference proteome</keyword>
<feature type="compositionally biased region" description="Basic and acidic residues" evidence="1">
    <location>
        <begin position="11"/>
        <end position="23"/>
    </location>
</feature>
<feature type="compositionally biased region" description="Polar residues" evidence="1">
    <location>
        <begin position="29"/>
        <end position="39"/>
    </location>
</feature>
<sequence>MTKSSKRQQHNKQEKQTKAKLEKLCQIPKMSSSRVNPRNFNRKMKKESLRSEEGSLEAFLPRSPTHMRGCWRICVHYHDQTTPRHPLIKPRCGLSP</sequence>
<name>A0ABU6SPD7_9FABA</name>
<organism evidence="2 3">
    <name type="scientific">Stylosanthes scabra</name>
    <dbReference type="NCBI Taxonomy" id="79078"/>
    <lineage>
        <taxon>Eukaryota</taxon>
        <taxon>Viridiplantae</taxon>
        <taxon>Streptophyta</taxon>
        <taxon>Embryophyta</taxon>
        <taxon>Tracheophyta</taxon>
        <taxon>Spermatophyta</taxon>
        <taxon>Magnoliopsida</taxon>
        <taxon>eudicotyledons</taxon>
        <taxon>Gunneridae</taxon>
        <taxon>Pentapetalae</taxon>
        <taxon>rosids</taxon>
        <taxon>fabids</taxon>
        <taxon>Fabales</taxon>
        <taxon>Fabaceae</taxon>
        <taxon>Papilionoideae</taxon>
        <taxon>50 kb inversion clade</taxon>
        <taxon>dalbergioids sensu lato</taxon>
        <taxon>Dalbergieae</taxon>
        <taxon>Pterocarpus clade</taxon>
        <taxon>Stylosanthes</taxon>
    </lineage>
</organism>
<feature type="compositionally biased region" description="Basic residues" evidence="1">
    <location>
        <begin position="1"/>
        <end position="10"/>
    </location>
</feature>
<gene>
    <name evidence="2" type="ORF">PIB30_073127</name>
</gene>
<reference evidence="2 3" key="1">
    <citation type="journal article" date="2023" name="Plants (Basel)">
        <title>Bridging the Gap: Combining Genomics and Transcriptomics Approaches to Understand Stylosanthes scabra, an Orphan Legume from the Brazilian Caatinga.</title>
        <authorList>
            <person name="Ferreira-Neto J.R.C."/>
            <person name="da Silva M.D."/>
            <person name="Binneck E."/>
            <person name="de Melo N.F."/>
            <person name="da Silva R.H."/>
            <person name="de Melo A.L.T.M."/>
            <person name="Pandolfi V."/>
            <person name="Bustamante F.O."/>
            <person name="Brasileiro-Vidal A.C."/>
            <person name="Benko-Iseppon A.M."/>
        </authorList>
    </citation>
    <scope>NUCLEOTIDE SEQUENCE [LARGE SCALE GENOMIC DNA]</scope>
    <source>
        <tissue evidence="2">Leaves</tissue>
    </source>
</reference>
<evidence type="ECO:0000313" key="2">
    <source>
        <dbReference type="EMBL" id="MED6138309.1"/>
    </source>
</evidence>
<comment type="caution">
    <text evidence="2">The sequence shown here is derived from an EMBL/GenBank/DDBJ whole genome shotgun (WGS) entry which is preliminary data.</text>
</comment>
<feature type="region of interest" description="Disordered" evidence="1">
    <location>
        <begin position="1"/>
        <end position="55"/>
    </location>
</feature>
<evidence type="ECO:0000256" key="1">
    <source>
        <dbReference type="SAM" id="MobiDB-lite"/>
    </source>
</evidence>
<protein>
    <submittedName>
        <fullName evidence="2">Uncharacterized protein</fullName>
    </submittedName>
</protein>
<proteinExistence type="predicted"/>